<dbReference type="Pfam" id="PF00361">
    <property type="entry name" value="Proton_antipo_M"/>
    <property type="match status" value="1"/>
</dbReference>
<feature type="transmembrane region" description="Helical" evidence="8">
    <location>
        <begin position="6"/>
        <end position="22"/>
    </location>
</feature>
<feature type="transmembrane region" description="Helical" evidence="8">
    <location>
        <begin position="446"/>
        <end position="470"/>
    </location>
</feature>
<dbReference type="PRINTS" id="PR01434">
    <property type="entry name" value="NADHDHGNASE5"/>
</dbReference>
<name>A0AAE3SIK5_9BACT</name>
<feature type="transmembrane region" description="Helical" evidence="8">
    <location>
        <begin position="29"/>
        <end position="51"/>
    </location>
</feature>
<feature type="transmembrane region" description="Helical" evidence="8">
    <location>
        <begin position="71"/>
        <end position="95"/>
    </location>
</feature>
<dbReference type="AlphaFoldDB" id="A0AAE3SIK5"/>
<evidence type="ECO:0000256" key="7">
    <source>
        <dbReference type="RuleBase" id="RU000320"/>
    </source>
</evidence>
<feature type="transmembrane region" description="Helical" evidence="8">
    <location>
        <begin position="403"/>
        <end position="425"/>
    </location>
</feature>
<evidence type="ECO:0000259" key="9">
    <source>
        <dbReference type="Pfam" id="PF00361"/>
    </source>
</evidence>
<feature type="transmembrane region" description="Helical" evidence="8">
    <location>
        <begin position="297"/>
        <end position="316"/>
    </location>
</feature>
<dbReference type="PANTHER" id="PTHR42703:SF1">
    <property type="entry name" value="NA(+)_H(+) ANTIPORTER SUBUNIT D1"/>
    <property type="match status" value="1"/>
</dbReference>
<evidence type="ECO:0000313" key="11">
    <source>
        <dbReference type="Proteomes" id="UP001207408"/>
    </source>
</evidence>
<feature type="transmembrane region" description="Helical" evidence="8">
    <location>
        <begin position="130"/>
        <end position="149"/>
    </location>
</feature>
<feature type="transmembrane region" description="Helical" evidence="8">
    <location>
        <begin position="107"/>
        <end position="124"/>
    </location>
</feature>
<evidence type="ECO:0000256" key="8">
    <source>
        <dbReference type="SAM" id="Phobius"/>
    </source>
</evidence>
<evidence type="ECO:0000256" key="2">
    <source>
        <dbReference type="ARBA" id="ARBA00005346"/>
    </source>
</evidence>
<gene>
    <name evidence="10" type="ORF">OM074_03755</name>
</gene>
<comment type="subcellular location">
    <subcellularLocation>
        <location evidence="1">Cell membrane</location>
        <topology evidence="1">Multi-pass membrane protein</topology>
    </subcellularLocation>
    <subcellularLocation>
        <location evidence="7">Membrane</location>
        <topology evidence="7">Multi-pass membrane protein</topology>
    </subcellularLocation>
</comment>
<feature type="transmembrane region" description="Helical" evidence="8">
    <location>
        <begin position="161"/>
        <end position="180"/>
    </location>
</feature>
<evidence type="ECO:0000256" key="5">
    <source>
        <dbReference type="ARBA" id="ARBA00022989"/>
    </source>
</evidence>
<evidence type="ECO:0000313" key="10">
    <source>
        <dbReference type="EMBL" id="MCW3804727.1"/>
    </source>
</evidence>
<feature type="transmembrane region" description="Helical" evidence="8">
    <location>
        <begin position="200"/>
        <end position="227"/>
    </location>
</feature>
<sequence length="495" mass="54890">MTLIALPILLPFMLIIVLVFIRSTFYAKIIGVIGSALLFLVSVYLLILVSHNEMLVLQVGGWEAPYGISLVVDYLSSLMLLAASFIVFAVSIYAYRFVKAKRGFSMFFIFFFALTMGVNGAFISGDVFNLYVWFEVMMLSSFVLITMGAKKEQLEGGIKYLTLNLIASLLFLAGLGLLYGKTGTLNMAHLAQILNNDQQSILMNTSAMLFFIAFGIKTAIFPLFFWLPASYHTANITVTSLFAGILTKVGVYTLIRFFTLFFVQNGYFWHNLLLISAGFTMVIGGMAASIQYDTRRILSYHIISQIGYMIMGLGIYTPLAIAGAIFFTIHNMVAKTNTFLIMGIIKKIKGTFYLKDLGGLFKEKPFLAILFVISAFALAGIPPLSGFFAKFILIKAGIEDKHYLIIAVAVLTSMLTLYSMIKIWNQAFLRVQPSKTKVDERVKVAVFDYLPSALLALGSLMLGILAAQFFDLTLLAAKQLLDPGIYVEAVLNTMK</sequence>
<keyword evidence="5 8" id="KW-1133">Transmembrane helix</keyword>
<keyword evidence="6 8" id="KW-0472">Membrane</keyword>
<dbReference type="EMBL" id="JAPDPI010000004">
    <property type="protein sequence ID" value="MCW3804727.1"/>
    <property type="molecule type" value="Genomic_DNA"/>
</dbReference>
<evidence type="ECO:0000256" key="1">
    <source>
        <dbReference type="ARBA" id="ARBA00004651"/>
    </source>
</evidence>
<dbReference type="InterPro" id="IPR050586">
    <property type="entry name" value="CPA3_Na-H_Antiporter_D"/>
</dbReference>
<feature type="transmembrane region" description="Helical" evidence="8">
    <location>
        <begin position="322"/>
        <end position="345"/>
    </location>
</feature>
<dbReference type="GO" id="GO:0005886">
    <property type="term" value="C:plasma membrane"/>
    <property type="evidence" value="ECO:0007669"/>
    <property type="project" value="UniProtKB-SubCell"/>
</dbReference>
<protein>
    <submittedName>
        <fullName evidence="10">Proton-conducting transporter membrane subunit</fullName>
    </submittedName>
</protein>
<evidence type="ECO:0000256" key="3">
    <source>
        <dbReference type="ARBA" id="ARBA00022475"/>
    </source>
</evidence>
<keyword evidence="11" id="KW-1185">Reference proteome</keyword>
<dbReference type="PANTHER" id="PTHR42703">
    <property type="entry name" value="NADH DEHYDROGENASE"/>
    <property type="match status" value="1"/>
</dbReference>
<feature type="domain" description="NADH:quinone oxidoreductase/Mrp antiporter transmembrane" evidence="9">
    <location>
        <begin position="124"/>
        <end position="416"/>
    </location>
</feature>
<dbReference type="RefSeq" id="WP_301197949.1">
    <property type="nucleotide sequence ID" value="NZ_JAPDPI010000004.1"/>
</dbReference>
<dbReference type="Proteomes" id="UP001207408">
    <property type="component" value="Unassembled WGS sequence"/>
</dbReference>
<comment type="caution">
    <text evidence="10">The sequence shown here is derived from an EMBL/GenBank/DDBJ whole genome shotgun (WGS) entry which is preliminary data.</text>
</comment>
<proteinExistence type="inferred from homology"/>
<comment type="similarity">
    <text evidence="2">Belongs to the CPA3 antiporters (TC 2.A.63) subunit D family.</text>
</comment>
<feature type="transmembrane region" description="Helical" evidence="8">
    <location>
        <begin position="234"/>
        <end position="255"/>
    </location>
</feature>
<evidence type="ECO:0000256" key="6">
    <source>
        <dbReference type="ARBA" id="ARBA00023136"/>
    </source>
</evidence>
<organism evidence="10 11">
    <name type="scientific">Plebeiibacterium marinum</name>
    <dbReference type="NCBI Taxonomy" id="2992111"/>
    <lineage>
        <taxon>Bacteria</taxon>
        <taxon>Pseudomonadati</taxon>
        <taxon>Bacteroidota</taxon>
        <taxon>Bacteroidia</taxon>
        <taxon>Marinilabiliales</taxon>
        <taxon>Marinilabiliaceae</taxon>
        <taxon>Plebeiibacterium</taxon>
    </lineage>
</organism>
<keyword evidence="4 7" id="KW-0812">Transmembrane</keyword>
<feature type="transmembrane region" description="Helical" evidence="8">
    <location>
        <begin position="267"/>
        <end position="290"/>
    </location>
</feature>
<accession>A0AAE3SIK5</accession>
<keyword evidence="3" id="KW-1003">Cell membrane</keyword>
<feature type="transmembrane region" description="Helical" evidence="8">
    <location>
        <begin position="366"/>
        <end position="391"/>
    </location>
</feature>
<reference evidence="10" key="1">
    <citation type="submission" date="2022-10" db="EMBL/GenBank/DDBJ databases">
        <authorList>
            <person name="Yu W.X."/>
        </authorList>
    </citation>
    <scope>NUCLEOTIDE SEQUENCE</scope>
    <source>
        <strain evidence="10">D04</strain>
    </source>
</reference>
<evidence type="ECO:0000256" key="4">
    <source>
        <dbReference type="ARBA" id="ARBA00022692"/>
    </source>
</evidence>
<dbReference type="InterPro" id="IPR001750">
    <property type="entry name" value="ND/Mrp_TM"/>
</dbReference>